<dbReference type="Pfam" id="PF00235">
    <property type="entry name" value="Profilin"/>
    <property type="match status" value="1"/>
</dbReference>
<dbReference type="CDD" id="cd00148">
    <property type="entry name" value="PROF"/>
    <property type="match status" value="1"/>
</dbReference>
<name>A0A9W9S114_9EURO</name>
<dbReference type="PANTHER" id="PTHR11604">
    <property type="entry name" value="PROFILIN"/>
    <property type="match status" value="1"/>
</dbReference>
<dbReference type="InterPro" id="IPR005455">
    <property type="entry name" value="PFN_euk"/>
</dbReference>
<comment type="similarity">
    <text evidence="2 6">Belongs to the profilin family.</text>
</comment>
<dbReference type="PANTHER" id="PTHR11604:SF0">
    <property type="entry name" value="PROFILIN"/>
    <property type="match status" value="1"/>
</dbReference>
<dbReference type="SMART" id="SM00392">
    <property type="entry name" value="PROF"/>
    <property type="match status" value="1"/>
</dbReference>
<keyword evidence="9" id="KW-1185">Reference proteome</keyword>
<evidence type="ECO:0000256" key="3">
    <source>
        <dbReference type="ARBA" id="ARBA00022490"/>
    </source>
</evidence>
<dbReference type="SUPFAM" id="SSF55770">
    <property type="entry name" value="Profilin (actin-binding protein)"/>
    <property type="match status" value="1"/>
</dbReference>
<dbReference type="RefSeq" id="XP_056554384.1">
    <property type="nucleotide sequence ID" value="XM_056698971.1"/>
</dbReference>
<dbReference type="PRINTS" id="PR00392">
    <property type="entry name" value="PROFILIN"/>
</dbReference>
<dbReference type="Gene3D" id="3.30.450.30">
    <property type="entry name" value="Dynein light chain 2a, cytoplasmic"/>
    <property type="match status" value="1"/>
</dbReference>
<dbReference type="GO" id="GO:0005938">
    <property type="term" value="C:cell cortex"/>
    <property type="evidence" value="ECO:0007669"/>
    <property type="project" value="TreeGrafter"/>
</dbReference>
<dbReference type="AlphaFoldDB" id="A0A9W9S114"/>
<dbReference type="InterPro" id="IPR048278">
    <property type="entry name" value="PFN"/>
</dbReference>
<reference evidence="8" key="2">
    <citation type="journal article" date="2023" name="IMA Fungus">
        <title>Comparative genomic study of the Penicillium genus elucidates a diverse pangenome and 15 lateral gene transfer events.</title>
        <authorList>
            <person name="Petersen C."/>
            <person name="Sorensen T."/>
            <person name="Nielsen M.R."/>
            <person name="Sondergaard T.E."/>
            <person name="Sorensen J.L."/>
            <person name="Fitzpatrick D.A."/>
            <person name="Frisvad J.C."/>
            <person name="Nielsen K.L."/>
        </authorList>
    </citation>
    <scope>NUCLEOTIDE SEQUENCE</scope>
    <source>
        <strain evidence="8">IBT 29864</strain>
    </source>
</reference>
<evidence type="ECO:0000256" key="4">
    <source>
        <dbReference type="ARBA" id="ARBA00023203"/>
    </source>
</evidence>
<keyword evidence="3" id="KW-0963">Cytoplasm</keyword>
<gene>
    <name evidence="8" type="ORF">N7496_006042</name>
</gene>
<feature type="chain" id="PRO_5040724346" description="Profilin" evidence="7">
    <location>
        <begin position="21"/>
        <end position="137"/>
    </location>
</feature>
<evidence type="ECO:0000313" key="9">
    <source>
        <dbReference type="Proteomes" id="UP001147782"/>
    </source>
</evidence>
<protein>
    <recommendedName>
        <fullName evidence="6">Profilin</fullName>
    </recommendedName>
</protein>
<dbReference type="GO" id="GO:0003785">
    <property type="term" value="F:actin monomer binding"/>
    <property type="evidence" value="ECO:0007669"/>
    <property type="project" value="TreeGrafter"/>
</dbReference>
<organism evidence="8 9">
    <name type="scientific">Penicillium cataractarum</name>
    <dbReference type="NCBI Taxonomy" id="2100454"/>
    <lineage>
        <taxon>Eukaryota</taxon>
        <taxon>Fungi</taxon>
        <taxon>Dikarya</taxon>
        <taxon>Ascomycota</taxon>
        <taxon>Pezizomycotina</taxon>
        <taxon>Eurotiomycetes</taxon>
        <taxon>Eurotiomycetidae</taxon>
        <taxon>Eurotiales</taxon>
        <taxon>Aspergillaceae</taxon>
        <taxon>Penicillium</taxon>
    </lineage>
</organism>
<keyword evidence="4 6" id="KW-0009">Actin-binding</keyword>
<dbReference type="GO" id="GO:0005856">
    <property type="term" value="C:cytoskeleton"/>
    <property type="evidence" value="ECO:0007669"/>
    <property type="project" value="UniProtKB-SubCell"/>
</dbReference>
<dbReference type="InterPro" id="IPR036140">
    <property type="entry name" value="PFN_sf"/>
</dbReference>
<sequence length="137" mass="15000">MNTWQVKRLILLITFGAGSSLISNGAATDAALFDAENGGVWAISPGYMVHQGELHDLIDLFRNPGSASKQGIVVDGKNYMCIQADDKFIYGRMNMTGIVCAKTDKLIILAYYDENKMPGETALAVEKTADKFRELGY</sequence>
<dbReference type="PRINTS" id="PR01640">
    <property type="entry name" value="PROFILINPLNT"/>
</dbReference>
<reference evidence="8" key="1">
    <citation type="submission" date="2022-11" db="EMBL/GenBank/DDBJ databases">
        <authorList>
            <person name="Petersen C."/>
        </authorList>
    </citation>
    <scope>NUCLEOTIDE SEQUENCE</scope>
    <source>
        <strain evidence="8">IBT 29864</strain>
    </source>
</reference>
<dbReference type="GeneID" id="81438150"/>
<dbReference type="Proteomes" id="UP001147782">
    <property type="component" value="Unassembled WGS sequence"/>
</dbReference>
<evidence type="ECO:0000313" key="8">
    <source>
        <dbReference type="EMBL" id="KAJ5369950.1"/>
    </source>
</evidence>
<accession>A0A9W9S114</accession>
<comment type="subcellular location">
    <subcellularLocation>
        <location evidence="1">Cytoplasm</location>
        <location evidence="1">Cytoskeleton</location>
    </subcellularLocation>
</comment>
<comment type="caution">
    <text evidence="8">The sequence shown here is derived from an EMBL/GenBank/DDBJ whole genome shotgun (WGS) entry which is preliminary data.</text>
</comment>
<proteinExistence type="inferred from homology"/>
<keyword evidence="7" id="KW-0732">Signal</keyword>
<evidence type="ECO:0000256" key="2">
    <source>
        <dbReference type="ARBA" id="ARBA00010058"/>
    </source>
</evidence>
<dbReference type="OrthoDB" id="421374at2759"/>
<evidence type="ECO:0000256" key="5">
    <source>
        <dbReference type="ARBA" id="ARBA00023212"/>
    </source>
</evidence>
<dbReference type="EMBL" id="JAPZBS010000005">
    <property type="protein sequence ID" value="KAJ5369950.1"/>
    <property type="molecule type" value="Genomic_DNA"/>
</dbReference>
<evidence type="ECO:0000256" key="7">
    <source>
        <dbReference type="SAM" id="SignalP"/>
    </source>
</evidence>
<feature type="signal peptide" evidence="7">
    <location>
        <begin position="1"/>
        <end position="20"/>
    </location>
</feature>
<evidence type="ECO:0000256" key="1">
    <source>
        <dbReference type="ARBA" id="ARBA00004245"/>
    </source>
</evidence>
<keyword evidence="5" id="KW-0206">Cytoskeleton</keyword>
<evidence type="ECO:0000256" key="6">
    <source>
        <dbReference type="RuleBase" id="RU003909"/>
    </source>
</evidence>